<keyword evidence="2" id="KW-1015">Disulfide bond</keyword>
<feature type="signal peptide" evidence="6">
    <location>
        <begin position="1"/>
        <end position="27"/>
    </location>
</feature>
<dbReference type="InterPro" id="IPR003245">
    <property type="entry name" value="Phytocyanin_dom"/>
</dbReference>
<name>A0ABD3CHP0_9LAMI</name>
<dbReference type="PANTHER" id="PTHR33021:SF231">
    <property type="entry name" value="EARLY NODULIN-LIKE PROTEIN 17"/>
    <property type="match status" value="1"/>
</dbReference>
<comment type="similarity">
    <text evidence="4">Belongs to the early nodulin-like (ENODL) family.</text>
</comment>
<keyword evidence="9" id="KW-1185">Reference proteome</keyword>
<evidence type="ECO:0000313" key="8">
    <source>
        <dbReference type="EMBL" id="KAL3629406.1"/>
    </source>
</evidence>
<dbReference type="PROSITE" id="PS51485">
    <property type="entry name" value="PHYTOCYANIN"/>
    <property type="match status" value="1"/>
</dbReference>
<reference evidence="9" key="1">
    <citation type="journal article" date="2024" name="IScience">
        <title>Strigolactones Initiate the Formation of Haustorium-like Structures in Castilleja.</title>
        <authorList>
            <person name="Buerger M."/>
            <person name="Peterson D."/>
            <person name="Chory J."/>
        </authorList>
    </citation>
    <scope>NUCLEOTIDE SEQUENCE [LARGE SCALE GENOMIC DNA]</scope>
</reference>
<protein>
    <recommendedName>
        <fullName evidence="7">Phytocyanin domain-containing protein</fullName>
    </recommendedName>
</protein>
<evidence type="ECO:0000256" key="5">
    <source>
        <dbReference type="ARBA" id="ARBA00037626"/>
    </source>
</evidence>
<dbReference type="InterPro" id="IPR008972">
    <property type="entry name" value="Cupredoxin"/>
</dbReference>
<sequence>MEGLKRGIVLAAVALMFAAAMLPEVAAVRYQVGNNGLGGWTGGVNYTNWTHGKHFYNGDWLFFVYDRNQLTVLEVNRSGYDNCTEDHPIHNWTTGAGRDVVPLNVTRDYYFISGKGFCFSGAKLAVHVENPPPPPSSSPTTNSSPASLMSNFRGRVFVPTLFAVAAVWDSLLMLL</sequence>
<dbReference type="EMBL" id="JAVIJP010000034">
    <property type="protein sequence ID" value="KAL3629406.1"/>
    <property type="molecule type" value="Genomic_DNA"/>
</dbReference>
<accession>A0ABD3CHP0</accession>
<dbReference type="AlphaFoldDB" id="A0ABD3CHP0"/>
<evidence type="ECO:0000256" key="3">
    <source>
        <dbReference type="ARBA" id="ARBA00023180"/>
    </source>
</evidence>
<dbReference type="InterPro" id="IPR039391">
    <property type="entry name" value="Phytocyanin-like"/>
</dbReference>
<evidence type="ECO:0000256" key="4">
    <source>
        <dbReference type="ARBA" id="ARBA00035011"/>
    </source>
</evidence>
<feature type="domain" description="Phytocyanin" evidence="7">
    <location>
        <begin position="28"/>
        <end position="130"/>
    </location>
</feature>
<dbReference type="Gene3D" id="2.60.40.420">
    <property type="entry name" value="Cupredoxins - blue copper proteins"/>
    <property type="match status" value="1"/>
</dbReference>
<evidence type="ECO:0000256" key="2">
    <source>
        <dbReference type="ARBA" id="ARBA00023157"/>
    </source>
</evidence>
<evidence type="ECO:0000256" key="6">
    <source>
        <dbReference type="SAM" id="SignalP"/>
    </source>
</evidence>
<evidence type="ECO:0000256" key="1">
    <source>
        <dbReference type="ARBA" id="ARBA00022729"/>
    </source>
</evidence>
<comment type="function">
    <text evidence="5">May act as a carbohydrate transporter.</text>
</comment>
<gene>
    <name evidence="8" type="ORF">CASFOL_026628</name>
</gene>
<keyword evidence="1 6" id="KW-0732">Signal</keyword>
<dbReference type="FunFam" id="2.60.40.420:FF:000018">
    <property type="entry name" value="Lamin-like protein"/>
    <property type="match status" value="1"/>
</dbReference>
<keyword evidence="3" id="KW-0325">Glycoprotein</keyword>
<dbReference type="Pfam" id="PF02298">
    <property type="entry name" value="Cu_bind_like"/>
    <property type="match status" value="1"/>
</dbReference>
<feature type="chain" id="PRO_5044832523" description="Phytocyanin domain-containing protein" evidence="6">
    <location>
        <begin position="28"/>
        <end position="175"/>
    </location>
</feature>
<proteinExistence type="inferred from homology"/>
<dbReference type="SUPFAM" id="SSF49503">
    <property type="entry name" value="Cupredoxins"/>
    <property type="match status" value="1"/>
</dbReference>
<dbReference type="PANTHER" id="PTHR33021">
    <property type="entry name" value="BLUE COPPER PROTEIN"/>
    <property type="match status" value="1"/>
</dbReference>
<organism evidence="8 9">
    <name type="scientific">Castilleja foliolosa</name>
    <dbReference type="NCBI Taxonomy" id="1961234"/>
    <lineage>
        <taxon>Eukaryota</taxon>
        <taxon>Viridiplantae</taxon>
        <taxon>Streptophyta</taxon>
        <taxon>Embryophyta</taxon>
        <taxon>Tracheophyta</taxon>
        <taxon>Spermatophyta</taxon>
        <taxon>Magnoliopsida</taxon>
        <taxon>eudicotyledons</taxon>
        <taxon>Gunneridae</taxon>
        <taxon>Pentapetalae</taxon>
        <taxon>asterids</taxon>
        <taxon>lamiids</taxon>
        <taxon>Lamiales</taxon>
        <taxon>Orobanchaceae</taxon>
        <taxon>Pedicularideae</taxon>
        <taxon>Castillejinae</taxon>
        <taxon>Castilleja</taxon>
    </lineage>
</organism>
<dbReference type="Proteomes" id="UP001632038">
    <property type="component" value="Unassembled WGS sequence"/>
</dbReference>
<evidence type="ECO:0000313" key="9">
    <source>
        <dbReference type="Proteomes" id="UP001632038"/>
    </source>
</evidence>
<comment type="caution">
    <text evidence="8">The sequence shown here is derived from an EMBL/GenBank/DDBJ whole genome shotgun (WGS) entry which is preliminary data.</text>
</comment>
<evidence type="ECO:0000259" key="7">
    <source>
        <dbReference type="PROSITE" id="PS51485"/>
    </source>
</evidence>